<accession>A0A1H8TE03</accession>
<dbReference type="PANTHER" id="PTHR12818:SF0">
    <property type="entry name" value="TRNA (ADENINE(37)-N6)-METHYLTRANSFERASE"/>
    <property type="match status" value="1"/>
</dbReference>
<dbReference type="InterPro" id="IPR023370">
    <property type="entry name" value="TrmO-like_N"/>
</dbReference>
<dbReference type="Gene3D" id="2.40.30.70">
    <property type="entry name" value="YaeB-like"/>
    <property type="match status" value="1"/>
</dbReference>
<keyword evidence="5" id="KW-1185">Reference proteome</keyword>
<keyword evidence="4" id="KW-0489">Methyltransferase</keyword>
<dbReference type="Proteomes" id="UP000198582">
    <property type="component" value="Unassembled WGS sequence"/>
</dbReference>
<organism evidence="4 5">
    <name type="scientific">Amycolatopsis saalfeldensis</name>
    <dbReference type="NCBI Taxonomy" id="394193"/>
    <lineage>
        <taxon>Bacteria</taxon>
        <taxon>Bacillati</taxon>
        <taxon>Actinomycetota</taxon>
        <taxon>Actinomycetes</taxon>
        <taxon>Pseudonocardiales</taxon>
        <taxon>Pseudonocardiaceae</taxon>
        <taxon>Amycolatopsis</taxon>
    </lineage>
</organism>
<feature type="domain" description="TsaA-like" evidence="3">
    <location>
        <begin position="8"/>
        <end position="144"/>
    </location>
</feature>
<dbReference type="NCBIfam" id="TIGR00104">
    <property type="entry name" value="tRNA_TsaA"/>
    <property type="match status" value="1"/>
</dbReference>
<dbReference type="GO" id="GO:0032259">
    <property type="term" value="P:methylation"/>
    <property type="evidence" value="ECO:0007669"/>
    <property type="project" value="UniProtKB-KW"/>
</dbReference>
<comment type="similarity">
    <text evidence="2">Belongs to the tRNA methyltransferase O family.</text>
</comment>
<evidence type="ECO:0000256" key="2">
    <source>
        <dbReference type="ARBA" id="ARBA00033753"/>
    </source>
</evidence>
<dbReference type="OrthoDB" id="9804309at2"/>
<dbReference type="EMBL" id="FOEF01000002">
    <property type="protein sequence ID" value="SEO89101.1"/>
    <property type="molecule type" value="Genomic_DNA"/>
</dbReference>
<evidence type="ECO:0000259" key="3">
    <source>
        <dbReference type="PROSITE" id="PS51668"/>
    </source>
</evidence>
<evidence type="ECO:0000313" key="4">
    <source>
        <dbReference type="EMBL" id="SEO89101.1"/>
    </source>
</evidence>
<keyword evidence="4" id="KW-0808">Transferase</keyword>
<dbReference type="STRING" id="394193.SAMN04489732_102565"/>
<dbReference type="GO" id="GO:0008168">
    <property type="term" value="F:methyltransferase activity"/>
    <property type="evidence" value="ECO:0007669"/>
    <property type="project" value="UniProtKB-KW"/>
</dbReference>
<dbReference type="InterPro" id="IPR040372">
    <property type="entry name" value="YaeB-like"/>
</dbReference>
<evidence type="ECO:0000313" key="5">
    <source>
        <dbReference type="Proteomes" id="UP000198582"/>
    </source>
</evidence>
<dbReference type="PROSITE" id="PS51668">
    <property type="entry name" value="TSAA_2"/>
    <property type="match status" value="1"/>
</dbReference>
<sequence>MSGSSERLPAIGFVRTARTELERTPVQASANRGEEGVLEIEPEYAEGLAGLAGFDYAWLLSWLDRPDRPGAELTQVPYLLRRERRRMGIFATRGPRRVNPIGLSLVRLLEVSGRTVRFAGVDLLDGTPVLDLKPYVTKFDRPPGEPRCGWFDGVVVPEGVTPEDLA</sequence>
<dbReference type="PANTHER" id="PTHR12818">
    <property type="entry name" value="TRNA (ADENINE(37)-N6)-METHYLTRANSFERASE"/>
    <property type="match status" value="1"/>
</dbReference>
<keyword evidence="1" id="KW-0949">S-adenosyl-L-methionine</keyword>
<dbReference type="CDD" id="cd09281">
    <property type="entry name" value="UPF0066"/>
    <property type="match status" value="1"/>
</dbReference>
<name>A0A1H8TE03_9PSEU</name>
<dbReference type="AlphaFoldDB" id="A0A1H8TE03"/>
<reference evidence="5" key="1">
    <citation type="submission" date="2016-10" db="EMBL/GenBank/DDBJ databases">
        <authorList>
            <person name="Varghese N."/>
            <person name="Submissions S."/>
        </authorList>
    </citation>
    <scope>NUCLEOTIDE SEQUENCE [LARGE SCALE GENOMIC DNA]</scope>
    <source>
        <strain evidence="5">DSM 44993</strain>
    </source>
</reference>
<dbReference type="InterPro" id="IPR036413">
    <property type="entry name" value="YaeB-like_sf"/>
</dbReference>
<gene>
    <name evidence="4" type="ORF">SAMN04489732_102565</name>
</gene>
<dbReference type="InterPro" id="IPR036414">
    <property type="entry name" value="YaeB_N_sf"/>
</dbReference>
<evidence type="ECO:0000256" key="1">
    <source>
        <dbReference type="ARBA" id="ARBA00022691"/>
    </source>
</evidence>
<dbReference type="Pfam" id="PF01980">
    <property type="entry name" value="TrmO_N"/>
    <property type="match status" value="1"/>
</dbReference>
<protein>
    <submittedName>
        <fullName evidence="4">tRNA-Thr(GGU) m(6)t(6)A37 methyltransferase TsaA</fullName>
    </submittedName>
</protein>
<dbReference type="SUPFAM" id="SSF118196">
    <property type="entry name" value="YaeB-like"/>
    <property type="match status" value="1"/>
</dbReference>
<proteinExistence type="inferred from homology"/>
<dbReference type="RefSeq" id="WP_091614274.1">
    <property type="nucleotide sequence ID" value="NZ_FOEF01000002.1"/>
</dbReference>